<dbReference type="Proteomes" id="UP000807309">
    <property type="component" value="Unassembled WGS sequence"/>
</dbReference>
<evidence type="ECO:0000313" key="2">
    <source>
        <dbReference type="Proteomes" id="UP000807309"/>
    </source>
</evidence>
<evidence type="ECO:0008006" key="3">
    <source>
        <dbReference type="Google" id="ProtNLM"/>
    </source>
</evidence>
<comment type="caution">
    <text evidence="1">The sequence shown here is derived from an EMBL/GenBank/DDBJ whole genome shotgun (WGS) entry which is preliminary data.</text>
</comment>
<evidence type="ECO:0000313" key="1">
    <source>
        <dbReference type="EMBL" id="MBF6228491.1"/>
    </source>
</evidence>
<organism evidence="1 2">
    <name type="scientific">Nocardia abscessus</name>
    <dbReference type="NCBI Taxonomy" id="120957"/>
    <lineage>
        <taxon>Bacteria</taxon>
        <taxon>Bacillati</taxon>
        <taxon>Actinomycetota</taxon>
        <taxon>Actinomycetes</taxon>
        <taxon>Mycobacteriales</taxon>
        <taxon>Nocardiaceae</taxon>
        <taxon>Nocardia</taxon>
    </lineage>
</organism>
<reference evidence="1 2" key="1">
    <citation type="submission" date="2020-10" db="EMBL/GenBank/DDBJ databases">
        <title>Identification of Nocardia species via Next-generation sequencing and recognition of intraspecies genetic diversity.</title>
        <authorList>
            <person name="Li P."/>
            <person name="Li P."/>
            <person name="Lu B."/>
        </authorList>
    </citation>
    <scope>NUCLEOTIDE SEQUENCE [LARGE SCALE GENOMIC DNA]</scope>
    <source>
        <strain evidence="1 2">N-11</strain>
    </source>
</reference>
<dbReference type="EMBL" id="JADLRE010000023">
    <property type="protein sequence ID" value="MBF6228491.1"/>
    <property type="molecule type" value="Genomic_DNA"/>
</dbReference>
<dbReference type="RefSeq" id="WP_195035398.1">
    <property type="nucleotide sequence ID" value="NZ_JADLRE010000023.1"/>
</dbReference>
<proteinExistence type="predicted"/>
<name>A0ABS0CF06_9NOCA</name>
<protein>
    <recommendedName>
        <fullName evidence="3">GNAT family N-acetyltransferase</fullName>
    </recommendedName>
</protein>
<gene>
    <name evidence="1" type="ORF">IU470_25715</name>
</gene>
<sequence length="257" mass="27946">MTVDLIAVVPRNSRGRGVLRYYDAQSECAFFVSEPSVQPELWHRYLNGALDVYRHFGVEHALEYDAVADGGSTSLFFTALDADGDMLAGVRMQGPYTDARQAHALVEWAGQPGVNTLRRMIADRIPHGVIEAKGAWVARDAANRAELSAAISRTVLHAARLLGARYGFATVASFTVARHEACGAVPAERVPAVPYPDQRYRTIPLWWDTRSYPAFAEESQRCLTQAEQDALGLPAAAAPGARCGIGRGAEGRRGHGR</sequence>
<accession>A0ABS0CF06</accession>
<keyword evidence="2" id="KW-1185">Reference proteome</keyword>